<dbReference type="GO" id="GO:0004930">
    <property type="term" value="F:G protein-coupled receptor activity"/>
    <property type="evidence" value="ECO:0007669"/>
    <property type="project" value="UniProtKB-KW"/>
</dbReference>
<dbReference type="InterPro" id="IPR017452">
    <property type="entry name" value="GPCR_Rhodpsn_7TM"/>
</dbReference>
<keyword evidence="3 8" id="KW-1133">Transmembrane helix</keyword>
<evidence type="ECO:0000313" key="11">
    <source>
        <dbReference type="Proteomes" id="UP000663868"/>
    </source>
</evidence>
<evidence type="ECO:0000256" key="6">
    <source>
        <dbReference type="ARBA" id="ARBA00023170"/>
    </source>
</evidence>
<comment type="caution">
    <text evidence="10">The sequence shown here is derived from an EMBL/GenBank/DDBJ whole genome shotgun (WGS) entry which is preliminary data.</text>
</comment>
<feature type="transmembrane region" description="Helical" evidence="8">
    <location>
        <begin position="271"/>
        <end position="291"/>
    </location>
</feature>
<comment type="subcellular location">
    <subcellularLocation>
        <location evidence="1">Membrane</location>
        <topology evidence="1">Multi-pass membrane protein</topology>
    </subcellularLocation>
</comment>
<evidence type="ECO:0000256" key="3">
    <source>
        <dbReference type="ARBA" id="ARBA00022989"/>
    </source>
</evidence>
<feature type="transmembrane region" description="Helical" evidence="8">
    <location>
        <begin position="73"/>
        <end position="92"/>
    </location>
</feature>
<dbReference type="PANTHER" id="PTHR24243:SF230">
    <property type="entry name" value="G-PROTEIN COUPLED RECEPTORS FAMILY 1 PROFILE DOMAIN-CONTAINING PROTEIN"/>
    <property type="match status" value="1"/>
</dbReference>
<gene>
    <name evidence="10" type="ORF">KXQ929_LOCUS45892</name>
</gene>
<feature type="transmembrane region" description="Helical" evidence="8">
    <location>
        <begin position="129"/>
        <end position="151"/>
    </location>
</feature>
<evidence type="ECO:0000256" key="1">
    <source>
        <dbReference type="ARBA" id="ARBA00004141"/>
    </source>
</evidence>
<dbReference type="Gene3D" id="1.20.1070.10">
    <property type="entry name" value="Rhodopsin 7-helix transmembrane proteins"/>
    <property type="match status" value="1"/>
</dbReference>
<evidence type="ECO:0000313" key="10">
    <source>
        <dbReference type="EMBL" id="CAF4307652.1"/>
    </source>
</evidence>
<protein>
    <recommendedName>
        <fullName evidence="9">G-protein coupled receptors family 1 profile domain-containing protein</fullName>
    </recommendedName>
</protein>
<evidence type="ECO:0000256" key="4">
    <source>
        <dbReference type="ARBA" id="ARBA00023040"/>
    </source>
</evidence>
<keyword evidence="4" id="KW-0297">G-protein coupled receptor</keyword>
<reference evidence="10" key="1">
    <citation type="submission" date="2021-02" db="EMBL/GenBank/DDBJ databases">
        <authorList>
            <person name="Nowell W R."/>
        </authorList>
    </citation>
    <scope>NUCLEOTIDE SEQUENCE</scope>
</reference>
<keyword evidence="2 8" id="KW-0812">Transmembrane</keyword>
<dbReference type="SUPFAM" id="SSF81321">
    <property type="entry name" value="Family A G protein-coupled receptor-like"/>
    <property type="match status" value="1"/>
</dbReference>
<evidence type="ECO:0000259" key="9">
    <source>
        <dbReference type="PROSITE" id="PS50262"/>
    </source>
</evidence>
<dbReference type="PROSITE" id="PS50262">
    <property type="entry name" value="G_PROTEIN_RECEP_F1_2"/>
    <property type="match status" value="1"/>
</dbReference>
<dbReference type="AlphaFoldDB" id="A0A820IB00"/>
<evidence type="ECO:0000256" key="5">
    <source>
        <dbReference type="ARBA" id="ARBA00023136"/>
    </source>
</evidence>
<sequence length="328" mass="38188">MSLSSILLTIQTQMNRYYYPIAIVFGLLGCLLNILLFSRKQFRNVSCCIYFLTASVAMIVSLLFGLLPNIYSGYYVNLMTTVYSICKIRFYITQSSTMTYRWFLTIACIDRYAQSSVNVRLRAFAKSHIAYRIVICVTIIWIILPIHNLIYRITSGGQCTWLSVTSALYNSFFTIILGNLTPPLIMIICAILIGHNLAFKRERRRKNNQSQIEDESVRILQVRDYQAIAMLFIQVIVYITSTLPWIVFTVYSAFTLNVDNKSNDRLAIEGFLGYISEMILNIFPMLSFYLYTLTSKMFRQQFIKTIYLILTFKNRCWSHPQRIEPINQ</sequence>
<dbReference type="GO" id="GO:0005886">
    <property type="term" value="C:plasma membrane"/>
    <property type="evidence" value="ECO:0007669"/>
    <property type="project" value="TreeGrafter"/>
</dbReference>
<name>A0A820IB00_9BILA</name>
<organism evidence="10 11">
    <name type="scientific">Adineta steineri</name>
    <dbReference type="NCBI Taxonomy" id="433720"/>
    <lineage>
        <taxon>Eukaryota</taxon>
        <taxon>Metazoa</taxon>
        <taxon>Spiralia</taxon>
        <taxon>Gnathifera</taxon>
        <taxon>Rotifera</taxon>
        <taxon>Eurotatoria</taxon>
        <taxon>Bdelloidea</taxon>
        <taxon>Adinetida</taxon>
        <taxon>Adinetidae</taxon>
        <taxon>Adineta</taxon>
    </lineage>
</organism>
<feature type="transmembrane region" description="Helical" evidence="8">
    <location>
        <begin position="228"/>
        <end position="251"/>
    </location>
</feature>
<keyword evidence="6" id="KW-0675">Receptor</keyword>
<feature type="transmembrane region" description="Helical" evidence="8">
    <location>
        <begin position="17"/>
        <end position="37"/>
    </location>
</feature>
<feature type="transmembrane region" description="Helical" evidence="8">
    <location>
        <begin position="171"/>
        <end position="199"/>
    </location>
</feature>
<keyword evidence="5 8" id="KW-0472">Membrane</keyword>
<feature type="domain" description="G-protein coupled receptors family 1 profile" evidence="9">
    <location>
        <begin position="29"/>
        <end position="291"/>
    </location>
</feature>
<dbReference type="PANTHER" id="PTHR24243">
    <property type="entry name" value="G-PROTEIN COUPLED RECEPTOR"/>
    <property type="match status" value="1"/>
</dbReference>
<proteinExistence type="predicted"/>
<feature type="transmembrane region" description="Helical" evidence="8">
    <location>
        <begin position="49"/>
        <end position="67"/>
    </location>
</feature>
<keyword evidence="7" id="KW-0807">Transducer</keyword>
<evidence type="ECO:0000256" key="7">
    <source>
        <dbReference type="ARBA" id="ARBA00023224"/>
    </source>
</evidence>
<accession>A0A820IB00</accession>
<dbReference type="EMBL" id="CAJOBB010014682">
    <property type="protein sequence ID" value="CAF4307652.1"/>
    <property type="molecule type" value="Genomic_DNA"/>
</dbReference>
<evidence type="ECO:0000256" key="2">
    <source>
        <dbReference type="ARBA" id="ARBA00022692"/>
    </source>
</evidence>
<evidence type="ECO:0000256" key="8">
    <source>
        <dbReference type="SAM" id="Phobius"/>
    </source>
</evidence>
<dbReference type="Proteomes" id="UP000663868">
    <property type="component" value="Unassembled WGS sequence"/>
</dbReference>